<dbReference type="Proteomes" id="UP000198923">
    <property type="component" value="Unassembled WGS sequence"/>
</dbReference>
<evidence type="ECO:0000313" key="2">
    <source>
        <dbReference type="Proteomes" id="UP000198923"/>
    </source>
</evidence>
<dbReference type="STRING" id="504805.SAMN05421505_16221"/>
<accession>A0A1G8L8J5</accession>
<sequence length="32" mass="3536">MDEEELDCCELGCCNAEIECKTCGEPPTYCTC</sequence>
<name>A0A1G8L8J5_9ACTN</name>
<gene>
    <name evidence="1" type="ORF">SAMN05421505_16221</name>
</gene>
<organism evidence="1 2">
    <name type="scientific">Sinosporangium album</name>
    <dbReference type="NCBI Taxonomy" id="504805"/>
    <lineage>
        <taxon>Bacteria</taxon>
        <taxon>Bacillati</taxon>
        <taxon>Actinomycetota</taxon>
        <taxon>Actinomycetes</taxon>
        <taxon>Streptosporangiales</taxon>
        <taxon>Streptosporangiaceae</taxon>
        <taxon>Sinosporangium</taxon>
    </lineage>
</organism>
<dbReference type="AlphaFoldDB" id="A0A1G8L8J5"/>
<evidence type="ECO:0008006" key="3">
    <source>
        <dbReference type="Google" id="ProtNLM"/>
    </source>
</evidence>
<protein>
    <recommendedName>
        <fullName evidence="3">Metallothionein</fullName>
    </recommendedName>
</protein>
<evidence type="ECO:0000313" key="1">
    <source>
        <dbReference type="EMBL" id="SDI51560.1"/>
    </source>
</evidence>
<proteinExistence type="predicted"/>
<reference evidence="1 2" key="1">
    <citation type="submission" date="2016-10" db="EMBL/GenBank/DDBJ databases">
        <authorList>
            <person name="de Groot N.N."/>
        </authorList>
    </citation>
    <scope>NUCLEOTIDE SEQUENCE [LARGE SCALE GENOMIC DNA]</scope>
    <source>
        <strain evidence="1 2">CPCC 201354</strain>
    </source>
</reference>
<dbReference type="EMBL" id="FNCN01000062">
    <property type="protein sequence ID" value="SDI51560.1"/>
    <property type="molecule type" value="Genomic_DNA"/>
</dbReference>
<keyword evidence="2" id="KW-1185">Reference proteome</keyword>